<name>A0A8S9QAE9_BRACR</name>
<reference evidence="1" key="1">
    <citation type="submission" date="2019-12" db="EMBL/GenBank/DDBJ databases">
        <title>Genome sequencing and annotation of Brassica cretica.</title>
        <authorList>
            <person name="Studholme D.J."/>
            <person name="Sarris P."/>
        </authorList>
    </citation>
    <scope>NUCLEOTIDE SEQUENCE</scope>
    <source>
        <strain evidence="1">PFS-109/04</strain>
        <tissue evidence="1">Leaf</tissue>
    </source>
</reference>
<dbReference type="Proteomes" id="UP000712600">
    <property type="component" value="Unassembled WGS sequence"/>
</dbReference>
<organism evidence="1 2">
    <name type="scientific">Brassica cretica</name>
    <name type="common">Mustard</name>
    <dbReference type="NCBI Taxonomy" id="69181"/>
    <lineage>
        <taxon>Eukaryota</taxon>
        <taxon>Viridiplantae</taxon>
        <taxon>Streptophyta</taxon>
        <taxon>Embryophyta</taxon>
        <taxon>Tracheophyta</taxon>
        <taxon>Spermatophyta</taxon>
        <taxon>Magnoliopsida</taxon>
        <taxon>eudicotyledons</taxon>
        <taxon>Gunneridae</taxon>
        <taxon>Pentapetalae</taxon>
        <taxon>rosids</taxon>
        <taxon>malvids</taxon>
        <taxon>Brassicales</taxon>
        <taxon>Brassicaceae</taxon>
        <taxon>Brassiceae</taxon>
        <taxon>Brassica</taxon>
    </lineage>
</organism>
<comment type="caution">
    <text evidence="1">The sequence shown here is derived from an EMBL/GenBank/DDBJ whole genome shotgun (WGS) entry which is preliminary data.</text>
</comment>
<dbReference type="EMBL" id="QGKX02001290">
    <property type="protein sequence ID" value="KAF3540695.1"/>
    <property type="molecule type" value="Genomic_DNA"/>
</dbReference>
<evidence type="ECO:0000313" key="2">
    <source>
        <dbReference type="Proteomes" id="UP000712600"/>
    </source>
</evidence>
<proteinExistence type="predicted"/>
<sequence>MAWAIKNTNCSDGVVCEPAYSDGGLLHRLCVRGKRKVSARGCEARGGTVLESNKASQHQLKSNKAFTL</sequence>
<evidence type="ECO:0000313" key="1">
    <source>
        <dbReference type="EMBL" id="KAF3540695.1"/>
    </source>
</evidence>
<dbReference type="AlphaFoldDB" id="A0A8S9QAE9"/>
<accession>A0A8S9QAE9</accession>
<gene>
    <name evidence="1" type="ORF">F2Q69_00025460</name>
</gene>
<protein>
    <submittedName>
        <fullName evidence="1">Uncharacterized protein</fullName>
    </submittedName>
</protein>